<protein>
    <recommendedName>
        <fullName evidence="2">PIN domain-containing protein</fullName>
    </recommendedName>
</protein>
<dbReference type="InterPro" id="IPR029060">
    <property type="entry name" value="PIN-like_dom_sf"/>
</dbReference>
<dbReference type="InterPro" id="IPR002716">
    <property type="entry name" value="PIN_dom"/>
</dbReference>
<dbReference type="EMBL" id="LNQE01001514">
    <property type="protein sequence ID" value="KUG16124.1"/>
    <property type="molecule type" value="Genomic_DNA"/>
</dbReference>
<proteinExistence type="predicted"/>
<dbReference type="InterPro" id="IPR044153">
    <property type="entry name" value="PIN_Pae0151-like"/>
</dbReference>
<dbReference type="Gene3D" id="3.40.50.1010">
    <property type="entry name" value="5'-nuclease"/>
    <property type="match status" value="1"/>
</dbReference>
<accession>A0A0W8F5I5</accession>
<sequence length="136" mass="14857">MPDKVVLDSSVIAAMFFREDASTRAIQAAAKSDLITLDLAIAEVGNVASKQVAFCGGDKDLTLAAFKKCQSFISEACELIRAEDLTMEAYIISLEAKTAFYDSLFLAAAEESQVPLLTLDRKLYERAKLTKNVQLI</sequence>
<evidence type="ECO:0000259" key="2">
    <source>
        <dbReference type="Pfam" id="PF01850"/>
    </source>
</evidence>
<comment type="caution">
    <text evidence="3">The sequence shown here is derived from an EMBL/GenBank/DDBJ whole genome shotgun (WGS) entry which is preliminary data.</text>
</comment>
<evidence type="ECO:0000313" key="3">
    <source>
        <dbReference type="EMBL" id="KUG16124.1"/>
    </source>
</evidence>
<feature type="domain" description="PIN" evidence="2">
    <location>
        <begin position="5"/>
        <end position="128"/>
    </location>
</feature>
<dbReference type="InterPro" id="IPR051619">
    <property type="entry name" value="TypeII_TA_RNase_PINc/VapC"/>
</dbReference>
<gene>
    <name evidence="3" type="ORF">ASZ90_014233</name>
</gene>
<dbReference type="PANTHER" id="PTHR35901">
    <property type="entry name" value="RIBONUCLEASE VAPC3"/>
    <property type="match status" value="1"/>
</dbReference>
<dbReference type="Pfam" id="PF01850">
    <property type="entry name" value="PIN"/>
    <property type="match status" value="1"/>
</dbReference>
<keyword evidence="1" id="KW-0460">Magnesium</keyword>
<dbReference type="AlphaFoldDB" id="A0A0W8F5I5"/>
<dbReference type="PANTHER" id="PTHR35901:SF1">
    <property type="entry name" value="EXONUCLEASE VAPC9"/>
    <property type="match status" value="1"/>
</dbReference>
<reference evidence="3" key="1">
    <citation type="journal article" date="2015" name="Proc. Natl. Acad. Sci. U.S.A.">
        <title>Networks of energetic and metabolic interactions define dynamics in microbial communities.</title>
        <authorList>
            <person name="Embree M."/>
            <person name="Liu J.K."/>
            <person name="Al-Bassam M.M."/>
            <person name="Zengler K."/>
        </authorList>
    </citation>
    <scope>NUCLEOTIDE SEQUENCE</scope>
</reference>
<dbReference type="CDD" id="cd09873">
    <property type="entry name" value="PIN_Pae0151-like"/>
    <property type="match status" value="1"/>
</dbReference>
<organism evidence="3">
    <name type="scientific">hydrocarbon metagenome</name>
    <dbReference type="NCBI Taxonomy" id="938273"/>
    <lineage>
        <taxon>unclassified sequences</taxon>
        <taxon>metagenomes</taxon>
        <taxon>ecological metagenomes</taxon>
    </lineage>
</organism>
<name>A0A0W8F5I5_9ZZZZ</name>
<dbReference type="SUPFAM" id="SSF88723">
    <property type="entry name" value="PIN domain-like"/>
    <property type="match status" value="1"/>
</dbReference>
<evidence type="ECO:0000256" key="1">
    <source>
        <dbReference type="ARBA" id="ARBA00022842"/>
    </source>
</evidence>